<dbReference type="AlphaFoldDB" id="A0A8H4RJ48"/>
<keyword evidence="1" id="KW-1133">Transmembrane helix</keyword>
<dbReference type="EMBL" id="JAAMPI010000485">
    <property type="protein sequence ID" value="KAF4631024.1"/>
    <property type="molecule type" value="Genomic_DNA"/>
</dbReference>
<organism evidence="2 3">
    <name type="scientific">Cudoniella acicularis</name>
    <dbReference type="NCBI Taxonomy" id="354080"/>
    <lineage>
        <taxon>Eukaryota</taxon>
        <taxon>Fungi</taxon>
        <taxon>Dikarya</taxon>
        <taxon>Ascomycota</taxon>
        <taxon>Pezizomycotina</taxon>
        <taxon>Leotiomycetes</taxon>
        <taxon>Helotiales</taxon>
        <taxon>Tricladiaceae</taxon>
        <taxon>Cudoniella</taxon>
    </lineage>
</organism>
<evidence type="ECO:0000256" key="1">
    <source>
        <dbReference type="SAM" id="Phobius"/>
    </source>
</evidence>
<feature type="transmembrane region" description="Helical" evidence="1">
    <location>
        <begin position="231"/>
        <end position="257"/>
    </location>
</feature>
<proteinExistence type="predicted"/>
<keyword evidence="3" id="KW-1185">Reference proteome</keyword>
<reference evidence="2 3" key="1">
    <citation type="submission" date="2020-03" db="EMBL/GenBank/DDBJ databases">
        <title>Draft Genome Sequence of Cudoniella acicularis.</title>
        <authorList>
            <person name="Buettner E."/>
            <person name="Kellner H."/>
        </authorList>
    </citation>
    <scope>NUCLEOTIDE SEQUENCE [LARGE SCALE GENOMIC DNA]</scope>
    <source>
        <strain evidence="2 3">DSM 108380</strain>
    </source>
</reference>
<accession>A0A8H4RJ48</accession>
<name>A0A8H4RJ48_9HELO</name>
<dbReference type="Proteomes" id="UP000566819">
    <property type="component" value="Unassembled WGS sequence"/>
</dbReference>
<evidence type="ECO:0000313" key="2">
    <source>
        <dbReference type="EMBL" id="KAF4631024.1"/>
    </source>
</evidence>
<comment type="caution">
    <text evidence="2">The sequence shown here is derived from an EMBL/GenBank/DDBJ whole genome shotgun (WGS) entry which is preliminary data.</text>
</comment>
<keyword evidence="1" id="KW-0812">Transmembrane</keyword>
<protein>
    <submittedName>
        <fullName evidence="2">Uncharacterized protein</fullName>
    </submittedName>
</protein>
<sequence length="304" mass="34374">MTSRLKDLVFSKLSAAPSTQAYQHNATFVYLNLALFEVALELYTEGLERDKNFIQLLAAIDYLPEQVATILQQTINNNGKDLTANFAALSESVHSSSFSQHASASAMASEIEDLDTSFPDTNSDIDSTLTISASLPESTKEPPQKLPPVIKKFLLLIGIKFTKNKLEKLANHSYLQEDTRPIFEATLQHYPGHIVFSAIVESLNLLAFVAEELNNNMDNGIRQKLDFSFRCIGLPLVLMMFMANLMIFVCGLFVVWVLEGLAFYVYLRILHTFAVIIWISVRFFAWRRIMKDTLALWGKTRSLY</sequence>
<evidence type="ECO:0000313" key="3">
    <source>
        <dbReference type="Proteomes" id="UP000566819"/>
    </source>
</evidence>
<keyword evidence="1" id="KW-0472">Membrane</keyword>
<gene>
    <name evidence="2" type="ORF">G7Y89_g7108</name>
</gene>
<feature type="transmembrane region" description="Helical" evidence="1">
    <location>
        <begin position="263"/>
        <end position="285"/>
    </location>
</feature>